<accession>A0ABU5C1U3</accession>
<feature type="transmembrane region" description="Helical" evidence="8">
    <location>
        <begin position="133"/>
        <end position="155"/>
    </location>
</feature>
<dbReference type="SUPFAM" id="SSF103473">
    <property type="entry name" value="MFS general substrate transporter"/>
    <property type="match status" value="1"/>
</dbReference>
<dbReference type="Gene3D" id="1.20.1250.20">
    <property type="entry name" value="MFS general substrate transporter like domains"/>
    <property type="match status" value="1"/>
</dbReference>
<dbReference type="EMBL" id="JAWDIP010000003">
    <property type="protein sequence ID" value="MDY0393261.1"/>
    <property type="molecule type" value="Genomic_DNA"/>
</dbReference>
<dbReference type="InterPro" id="IPR036259">
    <property type="entry name" value="MFS_trans_sf"/>
</dbReference>
<evidence type="ECO:0000256" key="3">
    <source>
        <dbReference type="ARBA" id="ARBA00022448"/>
    </source>
</evidence>
<reference evidence="10 11" key="1">
    <citation type="submission" date="2023-10" db="EMBL/GenBank/DDBJ databases">
        <title>Virgibacillus halophilus 5B73C genome.</title>
        <authorList>
            <person name="Miliotis G."/>
            <person name="Sengupta P."/>
            <person name="Hameed A."/>
            <person name="Chuvochina M."/>
            <person name="Mcdonagh F."/>
            <person name="Simpson A.C."/>
            <person name="Singh N.K."/>
            <person name="Rekha P.D."/>
            <person name="Raman K."/>
            <person name="Hugenholtz P."/>
            <person name="Venkateswaran K."/>
        </authorList>
    </citation>
    <scope>NUCLEOTIDE SEQUENCE [LARGE SCALE GENOMIC DNA]</scope>
    <source>
        <strain evidence="10 11">5B73C</strain>
    </source>
</reference>
<dbReference type="InterPro" id="IPR020846">
    <property type="entry name" value="MFS_dom"/>
</dbReference>
<keyword evidence="7 8" id="KW-0472">Membrane</keyword>
<evidence type="ECO:0000313" key="10">
    <source>
        <dbReference type="EMBL" id="MDY0393261.1"/>
    </source>
</evidence>
<keyword evidence="3" id="KW-0813">Transport</keyword>
<dbReference type="Proteomes" id="UP001281447">
    <property type="component" value="Unassembled WGS sequence"/>
</dbReference>
<dbReference type="InterPro" id="IPR011701">
    <property type="entry name" value="MFS"/>
</dbReference>
<comment type="caution">
    <text evidence="10">The sequence shown here is derived from an EMBL/GenBank/DDBJ whole genome shotgun (WGS) entry which is preliminary data.</text>
</comment>
<keyword evidence="11" id="KW-1185">Reference proteome</keyword>
<comment type="subcellular location">
    <subcellularLocation>
        <location evidence="1">Cell membrane</location>
        <topology evidence="1">Multi-pass membrane protein</topology>
    </subcellularLocation>
</comment>
<feature type="transmembrane region" description="Helical" evidence="8">
    <location>
        <begin position="161"/>
        <end position="181"/>
    </location>
</feature>
<evidence type="ECO:0000259" key="9">
    <source>
        <dbReference type="PROSITE" id="PS50850"/>
    </source>
</evidence>
<dbReference type="PANTHER" id="PTHR43271:SF2">
    <property type="entry name" value="BLL2771 PROTEIN"/>
    <property type="match status" value="1"/>
</dbReference>
<feature type="transmembrane region" description="Helical" evidence="8">
    <location>
        <begin position="50"/>
        <end position="68"/>
    </location>
</feature>
<keyword evidence="6 8" id="KW-1133">Transmembrane helix</keyword>
<gene>
    <name evidence="10" type="ORF">RWE15_00995</name>
</gene>
<evidence type="ECO:0000256" key="2">
    <source>
        <dbReference type="ARBA" id="ARBA00008335"/>
    </source>
</evidence>
<proteinExistence type="inferred from homology"/>
<evidence type="ECO:0000256" key="8">
    <source>
        <dbReference type="SAM" id="Phobius"/>
    </source>
</evidence>
<keyword evidence="5 8" id="KW-0812">Transmembrane</keyword>
<evidence type="ECO:0000256" key="5">
    <source>
        <dbReference type="ARBA" id="ARBA00022692"/>
    </source>
</evidence>
<sequence>MYHLKNPALLLVFGLGIILQFSFTGIWTYLPFHLQGHPYSLSLQTISNTYFAYGLGVVGSPVAGWFAGKFGWQKLRLLGIIILAAGIWMTLSTSFIIIVIGLCITCLGFFTAHALTATSVSETATHHKGSASSLYLVSYYIGVSFGSTAAAPIWGKGGWTGLVMFAALLPVMYILLVEWLARK</sequence>
<evidence type="ECO:0000313" key="11">
    <source>
        <dbReference type="Proteomes" id="UP001281447"/>
    </source>
</evidence>
<dbReference type="PROSITE" id="PS50850">
    <property type="entry name" value="MFS"/>
    <property type="match status" value="1"/>
</dbReference>
<keyword evidence="4" id="KW-1003">Cell membrane</keyword>
<feature type="domain" description="Major facilitator superfamily (MFS) profile" evidence="9">
    <location>
        <begin position="1"/>
        <end position="183"/>
    </location>
</feature>
<organism evidence="10 11">
    <name type="scientific">Tigheibacillus halophilus</name>
    <dbReference type="NCBI Taxonomy" id="361280"/>
    <lineage>
        <taxon>Bacteria</taxon>
        <taxon>Bacillati</taxon>
        <taxon>Bacillota</taxon>
        <taxon>Bacilli</taxon>
        <taxon>Bacillales</taxon>
        <taxon>Bacillaceae</taxon>
        <taxon>Tigheibacillus</taxon>
    </lineage>
</organism>
<evidence type="ECO:0000256" key="1">
    <source>
        <dbReference type="ARBA" id="ARBA00004651"/>
    </source>
</evidence>
<feature type="transmembrane region" description="Helical" evidence="8">
    <location>
        <begin position="75"/>
        <end position="91"/>
    </location>
</feature>
<protein>
    <submittedName>
        <fullName evidence="10">MFS transporter</fullName>
    </submittedName>
</protein>
<feature type="transmembrane region" description="Helical" evidence="8">
    <location>
        <begin position="97"/>
        <end position="121"/>
    </location>
</feature>
<comment type="similarity">
    <text evidence="2">Belongs to the major facilitator superfamily.</text>
</comment>
<evidence type="ECO:0000256" key="4">
    <source>
        <dbReference type="ARBA" id="ARBA00022475"/>
    </source>
</evidence>
<dbReference type="Pfam" id="PF07690">
    <property type="entry name" value="MFS_1"/>
    <property type="match status" value="1"/>
</dbReference>
<feature type="transmembrane region" description="Helical" evidence="8">
    <location>
        <begin position="7"/>
        <end position="30"/>
    </location>
</feature>
<name>A0ABU5C1U3_9BACI</name>
<evidence type="ECO:0000256" key="6">
    <source>
        <dbReference type="ARBA" id="ARBA00022989"/>
    </source>
</evidence>
<evidence type="ECO:0000256" key="7">
    <source>
        <dbReference type="ARBA" id="ARBA00023136"/>
    </source>
</evidence>
<dbReference type="PANTHER" id="PTHR43271">
    <property type="entry name" value="BLL2771 PROTEIN"/>
    <property type="match status" value="1"/>
</dbReference>